<dbReference type="RefSeq" id="WP_190930611.1">
    <property type="nucleotide sequence ID" value="NZ_JACXJA010000036.1"/>
</dbReference>
<comment type="caution">
    <text evidence="1">The sequence shown here is derived from an EMBL/GenBank/DDBJ whole genome shotgun (WGS) entry which is preliminary data.</text>
</comment>
<accession>A0A927CFF5</accession>
<dbReference type="AlphaFoldDB" id="A0A927CFF5"/>
<organism evidence="1 2">
    <name type="scientific">Paenibacillus oceani</name>
    <dbReference type="NCBI Taxonomy" id="2772510"/>
    <lineage>
        <taxon>Bacteria</taxon>
        <taxon>Bacillati</taxon>
        <taxon>Bacillota</taxon>
        <taxon>Bacilli</taxon>
        <taxon>Bacillales</taxon>
        <taxon>Paenibacillaceae</taxon>
        <taxon>Paenibacillus</taxon>
    </lineage>
</organism>
<sequence length="128" mass="14221">MSLKGNCSAESFESRGSFRIQGLLNAGTIDIELHSECRAREIGGDRICVRKSRKANPIAKLVKALTFNNEQLTVETIECDDIQLEYTKADIVRGNHISIGPGCEIGLVEYSGKFAQHQDAKVKDRRKI</sequence>
<name>A0A927CFF5_9BACL</name>
<protein>
    <recommendedName>
        <fullName evidence="3">Cytoplasmic protein</fullName>
    </recommendedName>
</protein>
<dbReference type="EMBL" id="JACXJA010000036">
    <property type="protein sequence ID" value="MBD2864986.1"/>
    <property type="molecule type" value="Genomic_DNA"/>
</dbReference>
<dbReference type="Proteomes" id="UP000639396">
    <property type="component" value="Unassembled WGS sequence"/>
</dbReference>
<evidence type="ECO:0000313" key="1">
    <source>
        <dbReference type="EMBL" id="MBD2864986.1"/>
    </source>
</evidence>
<keyword evidence="2" id="KW-1185">Reference proteome</keyword>
<evidence type="ECO:0008006" key="3">
    <source>
        <dbReference type="Google" id="ProtNLM"/>
    </source>
</evidence>
<proteinExistence type="predicted"/>
<reference evidence="1" key="1">
    <citation type="submission" date="2020-09" db="EMBL/GenBank/DDBJ databases">
        <title>A novel bacterium of genus Paenibacillus, isolated from South China Sea.</title>
        <authorList>
            <person name="Huang H."/>
            <person name="Mo K."/>
            <person name="Hu Y."/>
        </authorList>
    </citation>
    <scope>NUCLEOTIDE SEQUENCE</scope>
    <source>
        <strain evidence="1">IB182363</strain>
    </source>
</reference>
<gene>
    <name evidence="1" type="ORF">IDH45_23690</name>
</gene>
<evidence type="ECO:0000313" key="2">
    <source>
        <dbReference type="Proteomes" id="UP000639396"/>
    </source>
</evidence>